<dbReference type="Proteomes" id="UP000191612">
    <property type="component" value="Unassembled WGS sequence"/>
</dbReference>
<accession>A0A1V6R4C3</accession>
<gene>
    <name evidence="2" type="ORF">PENSOL_c017G09484</name>
</gene>
<dbReference type="InterPro" id="IPR021858">
    <property type="entry name" value="Fun_TF"/>
</dbReference>
<reference evidence="3" key="1">
    <citation type="journal article" date="2017" name="Nat. Microbiol.">
        <title>Global analysis of biosynthetic gene clusters reveals vast potential of secondary metabolite production in Penicillium species.</title>
        <authorList>
            <person name="Nielsen J.C."/>
            <person name="Grijseels S."/>
            <person name="Prigent S."/>
            <person name="Ji B."/>
            <person name="Dainat J."/>
            <person name="Nielsen K.F."/>
            <person name="Frisvad J.C."/>
            <person name="Workman M."/>
            <person name="Nielsen J."/>
        </authorList>
    </citation>
    <scope>NUCLEOTIDE SEQUENCE [LARGE SCALE GENOMIC DNA]</scope>
    <source>
        <strain evidence="3">IBT 29525</strain>
    </source>
</reference>
<dbReference type="Pfam" id="PF11951">
    <property type="entry name" value="Fungal_trans_2"/>
    <property type="match status" value="1"/>
</dbReference>
<name>A0A1V6R4C3_9EURO</name>
<dbReference type="EMBL" id="MDYO01000017">
    <property type="protein sequence ID" value="OQD96107.1"/>
    <property type="molecule type" value="Genomic_DNA"/>
</dbReference>
<keyword evidence="3" id="KW-1185">Reference proteome</keyword>
<comment type="caution">
    <text evidence="2">The sequence shown here is derived from an EMBL/GenBank/DDBJ whole genome shotgun (WGS) entry which is preliminary data.</text>
</comment>
<feature type="region of interest" description="Disordered" evidence="1">
    <location>
        <begin position="1"/>
        <end position="53"/>
    </location>
</feature>
<organism evidence="2 3">
    <name type="scientific">Penicillium solitum</name>
    <dbReference type="NCBI Taxonomy" id="60172"/>
    <lineage>
        <taxon>Eukaryota</taxon>
        <taxon>Fungi</taxon>
        <taxon>Dikarya</taxon>
        <taxon>Ascomycota</taxon>
        <taxon>Pezizomycotina</taxon>
        <taxon>Eurotiomycetes</taxon>
        <taxon>Eurotiomycetidae</taxon>
        <taxon>Eurotiales</taxon>
        <taxon>Aspergillaceae</taxon>
        <taxon>Penicillium</taxon>
    </lineage>
</organism>
<evidence type="ECO:0000313" key="2">
    <source>
        <dbReference type="EMBL" id="OQD96107.1"/>
    </source>
</evidence>
<dbReference type="STRING" id="60172.A0A1V6R4C3"/>
<evidence type="ECO:0000313" key="3">
    <source>
        <dbReference type="Proteomes" id="UP000191612"/>
    </source>
</evidence>
<dbReference type="AlphaFoldDB" id="A0A1V6R4C3"/>
<feature type="compositionally biased region" description="Polar residues" evidence="1">
    <location>
        <begin position="37"/>
        <end position="48"/>
    </location>
</feature>
<protein>
    <recommendedName>
        <fullName evidence="4">Transcription factor domain-containing protein</fullName>
    </recommendedName>
</protein>
<proteinExistence type="predicted"/>
<evidence type="ECO:0008006" key="4">
    <source>
        <dbReference type="Google" id="ProtNLM"/>
    </source>
</evidence>
<feature type="compositionally biased region" description="Basic and acidic residues" evidence="1">
    <location>
        <begin position="22"/>
        <end position="36"/>
    </location>
</feature>
<evidence type="ECO:0000256" key="1">
    <source>
        <dbReference type="SAM" id="MobiDB-lite"/>
    </source>
</evidence>
<sequence length="207" mass="23127">MPFGISGDALPTRAADSPDPESDSRTAELKLHHYNSEDQGQSPYSSTSTDDRQLQLAEGDDFYEWSSQVTTIEPEPSPVAASDLPNTTTSMLPSVLYNSIYQRFGPILKRYNMEFCTIPLTSDLQMNPFRYRRTIVLEPMFLVHAVMALAGHHVKSPSTDDHRYTALKLLRESLNASGNVEDGSSMLDAIMILFSFDVSLHIHIART</sequence>